<reference evidence="7 8" key="1">
    <citation type="submission" date="2019-02" db="EMBL/GenBank/DDBJ databases">
        <title>Genomic Encyclopedia of Type Strains, Phase IV (KMG-IV): sequencing the most valuable type-strain genomes for metagenomic binning, comparative biology and taxonomic classification.</title>
        <authorList>
            <person name="Goeker M."/>
        </authorList>
    </citation>
    <scope>NUCLEOTIDE SEQUENCE [LARGE SCALE GENOMIC DNA]</scope>
    <source>
        <strain evidence="7 8">DSM 18116</strain>
    </source>
</reference>
<dbReference type="InterPro" id="IPR039425">
    <property type="entry name" value="RNA_pol_sigma-70-like"/>
</dbReference>
<dbReference type="InterPro" id="IPR013324">
    <property type="entry name" value="RNA_pol_sigma_r3/r4-like"/>
</dbReference>
<keyword evidence="8" id="KW-1185">Reference proteome</keyword>
<evidence type="ECO:0000259" key="6">
    <source>
        <dbReference type="Pfam" id="PF08281"/>
    </source>
</evidence>
<dbReference type="Gene3D" id="1.10.10.10">
    <property type="entry name" value="Winged helix-like DNA-binding domain superfamily/Winged helix DNA-binding domain"/>
    <property type="match status" value="1"/>
</dbReference>
<name>A0A4Q7MLF1_9BACT</name>
<dbReference type="AlphaFoldDB" id="A0A4Q7MLF1"/>
<evidence type="ECO:0000313" key="7">
    <source>
        <dbReference type="EMBL" id="RZS69124.1"/>
    </source>
</evidence>
<dbReference type="SUPFAM" id="SSF88659">
    <property type="entry name" value="Sigma3 and sigma4 domains of RNA polymerase sigma factors"/>
    <property type="match status" value="1"/>
</dbReference>
<dbReference type="OrthoDB" id="656273at2"/>
<dbReference type="Proteomes" id="UP000293874">
    <property type="component" value="Unassembled WGS sequence"/>
</dbReference>
<dbReference type="GO" id="GO:0006352">
    <property type="term" value="P:DNA-templated transcription initiation"/>
    <property type="evidence" value="ECO:0007669"/>
    <property type="project" value="InterPro"/>
</dbReference>
<keyword evidence="2" id="KW-0805">Transcription regulation</keyword>
<accession>A0A4Q7MLF1</accession>
<dbReference type="RefSeq" id="WP_130543488.1">
    <property type="nucleotide sequence ID" value="NZ_CP042431.1"/>
</dbReference>
<comment type="similarity">
    <text evidence="1">Belongs to the sigma-70 factor family. ECF subfamily.</text>
</comment>
<evidence type="ECO:0000256" key="4">
    <source>
        <dbReference type="ARBA" id="ARBA00023163"/>
    </source>
</evidence>
<keyword evidence="3" id="KW-0731">Sigma factor</keyword>
<dbReference type="InterPro" id="IPR013325">
    <property type="entry name" value="RNA_pol_sigma_r2"/>
</dbReference>
<evidence type="ECO:0000259" key="5">
    <source>
        <dbReference type="Pfam" id="PF04542"/>
    </source>
</evidence>
<keyword evidence="4" id="KW-0804">Transcription</keyword>
<evidence type="ECO:0000256" key="2">
    <source>
        <dbReference type="ARBA" id="ARBA00023015"/>
    </source>
</evidence>
<protein>
    <submittedName>
        <fullName evidence="7">RNA polymerase sigma-70 factor (ECF subfamily)</fullName>
    </submittedName>
</protein>
<evidence type="ECO:0000256" key="3">
    <source>
        <dbReference type="ARBA" id="ARBA00023082"/>
    </source>
</evidence>
<dbReference type="SUPFAM" id="SSF88946">
    <property type="entry name" value="Sigma2 domain of RNA polymerase sigma factors"/>
    <property type="match status" value="1"/>
</dbReference>
<organism evidence="7 8">
    <name type="scientific">Pseudobacter ginsenosidimutans</name>
    <dbReference type="NCBI Taxonomy" id="661488"/>
    <lineage>
        <taxon>Bacteria</taxon>
        <taxon>Pseudomonadati</taxon>
        <taxon>Bacteroidota</taxon>
        <taxon>Chitinophagia</taxon>
        <taxon>Chitinophagales</taxon>
        <taxon>Chitinophagaceae</taxon>
        <taxon>Pseudobacter</taxon>
    </lineage>
</organism>
<dbReference type="GO" id="GO:0003677">
    <property type="term" value="F:DNA binding"/>
    <property type="evidence" value="ECO:0007669"/>
    <property type="project" value="InterPro"/>
</dbReference>
<evidence type="ECO:0000313" key="8">
    <source>
        <dbReference type="Proteomes" id="UP000293874"/>
    </source>
</evidence>
<dbReference type="InterPro" id="IPR013249">
    <property type="entry name" value="RNA_pol_sigma70_r4_t2"/>
</dbReference>
<dbReference type="Pfam" id="PF08281">
    <property type="entry name" value="Sigma70_r4_2"/>
    <property type="match status" value="1"/>
</dbReference>
<feature type="domain" description="RNA polymerase sigma factor 70 region 4 type 2" evidence="6">
    <location>
        <begin position="128"/>
        <end position="177"/>
    </location>
</feature>
<dbReference type="EMBL" id="SGXA01000003">
    <property type="protein sequence ID" value="RZS69124.1"/>
    <property type="molecule type" value="Genomic_DNA"/>
</dbReference>
<dbReference type="GO" id="GO:0016987">
    <property type="term" value="F:sigma factor activity"/>
    <property type="evidence" value="ECO:0007669"/>
    <property type="project" value="UniProtKB-KW"/>
</dbReference>
<evidence type="ECO:0000256" key="1">
    <source>
        <dbReference type="ARBA" id="ARBA00010641"/>
    </source>
</evidence>
<dbReference type="InterPro" id="IPR036388">
    <property type="entry name" value="WH-like_DNA-bd_sf"/>
</dbReference>
<dbReference type="InterPro" id="IPR014284">
    <property type="entry name" value="RNA_pol_sigma-70_dom"/>
</dbReference>
<comment type="caution">
    <text evidence="7">The sequence shown here is derived from an EMBL/GenBank/DDBJ whole genome shotgun (WGS) entry which is preliminary data.</text>
</comment>
<sequence length="200" mass="23329">MNYYLPTETELIDAFHRSDQRADRLLFNRHFRALCVYAENIVGNMQEAEDLVVIVFQKMMAMRMEFQSSSGISAFLYTSTRNAALNANRNNKQRTLAKERFMYLEPIASSQKDSGQNEIIMIELLSHIYQEMENLPHKCRTIFKLYFLQQMSSDEIAGSLGISPQTARTQKARAIQLLRIRVWRKAQQLIDLVLIIFLLQ</sequence>
<dbReference type="InterPro" id="IPR007627">
    <property type="entry name" value="RNA_pol_sigma70_r2"/>
</dbReference>
<feature type="domain" description="RNA polymerase sigma-70 region 2" evidence="5">
    <location>
        <begin position="26"/>
        <end position="92"/>
    </location>
</feature>
<dbReference type="Gene3D" id="1.10.1740.10">
    <property type="match status" value="1"/>
</dbReference>
<dbReference type="PANTHER" id="PTHR43133">
    <property type="entry name" value="RNA POLYMERASE ECF-TYPE SIGMA FACTO"/>
    <property type="match status" value="1"/>
</dbReference>
<proteinExistence type="inferred from homology"/>
<dbReference type="Pfam" id="PF04542">
    <property type="entry name" value="Sigma70_r2"/>
    <property type="match status" value="1"/>
</dbReference>
<dbReference type="NCBIfam" id="TIGR02937">
    <property type="entry name" value="sigma70-ECF"/>
    <property type="match status" value="1"/>
</dbReference>
<gene>
    <name evidence="7" type="ORF">EV199_4950</name>
</gene>
<dbReference type="PANTHER" id="PTHR43133:SF46">
    <property type="entry name" value="RNA POLYMERASE SIGMA-70 FACTOR ECF SUBFAMILY"/>
    <property type="match status" value="1"/>
</dbReference>